<feature type="compositionally biased region" description="Polar residues" evidence="1">
    <location>
        <begin position="154"/>
        <end position="181"/>
    </location>
</feature>
<evidence type="ECO:0000313" key="2">
    <source>
        <dbReference type="EMBL" id="CAE1295989.1"/>
    </source>
</evidence>
<dbReference type="EMBL" id="CAHIKZ030003087">
    <property type="protein sequence ID" value="CAE1295989.1"/>
    <property type="molecule type" value="Genomic_DNA"/>
</dbReference>
<evidence type="ECO:0000256" key="1">
    <source>
        <dbReference type="SAM" id="MobiDB-lite"/>
    </source>
</evidence>
<feature type="compositionally biased region" description="Low complexity" evidence="1">
    <location>
        <begin position="142"/>
        <end position="153"/>
    </location>
</feature>
<feature type="region of interest" description="Disordered" evidence="1">
    <location>
        <begin position="521"/>
        <end position="543"/>
    </location>
</feature>
<comment type="caution">
    <text evidence="2">The sequence shown here is derived from an EMBL/GenBank/DDBJ whole genome shotgun (WGS) entry which is preliminary data.</text>
</comment>
<organism evidence="2 3">
    <name type="scientific">Acanthosepion pharaonis</name>
    <name type="common">Pharaoh cuttlefish</name>
    <name type="synonym">Sepia pharaonis</name>
    <dbReference type="NCBI Taxonomy" id="158019"/>
    <lineage>
        <taxon>Eukaryota</taxon>
        <taxon>Metazoa</taxon>
        <taxon>Spiralia</taxon>
        <taxon>Lophotrochozoa</taxon>
        <taxon>Mollusca</taxon>
        <taxon>Cephalopoda</taxon>
        <taxon>Coleoidea</taxon>
        <taxon>Decapodiformes</taxon>
        <taxon>Sepiida</taxon>
        <taxon>Sepiina</taxon>
        <taxon>Sepiidae</taxon>
        <taxon>Acanthosepion</taxon>
    </lineage>
</organism>
<protein>
    <submittedName>
        <fullName evidence="2">Uncharacterized protein</fullName>
    </submittedName>
</protein>
<proteinExistence type="predicted"/>
<gene>
    <name evidence="2" type="ORF">SPHA_51207</name>
</gene>
<dbReference type="OrthoDB" id="6106068at2759"/>
<sequence>MWLDLKVAEYKVHGYMILDYEGHLNQLFSTDPKKSTAKNGPFTNAATAHVRTAPSRNIAKQTSVINIDADSPPPPPTAPAQNTISHLRNTNAQVIDVDIAQSLPSNSRNIQALYARNSQTVENELSVPTLSPPLSGYSLSKNTANAPTTPYTTHNGQHTVNSNGLRTSLTHPRTFNSNKSQLVNGDNTIIVGSSRGNNGISYSQHCSTSQQANITRSYVPGEQAYQNQSSVQHIDVDPEPENDLNLVQVEPQMELLMDVECENDYVPENWNSSAALSSGSIKEKRLLQGSIDIKNGNFHNTASNNPNNVETVNEPVPEIKLEDVKHCTDNESFALNIENSNSCNRLLNTEDCLRIDSDSDIECDNNQESLQESLAEHVWSSEDSAREPSNLPQSASKRRYMNHRIKPIISLPSFNGYLQNMLESGKAQFVWSKLVEQCAYHILAQKDIREKHDYREFCHALYQRYPSIGLEGPQPWSHFSKTLSQKIRHIRWQHKKRSTLGEGHKNAPPGVNATTAVTTTTTNTTTSTNAATPSNLSAGSSGNNSLIATTNEIKEDISCTTTQMVKKCEDV</sequence>
<keyword evidence="3" id="KW-1185">Reference proteome</keyword>
<reference evidence="2" key="1">
    <citation type="submission" date="2021-01" db="EMBL/GenBank/DDBJ databases">
        <authorList>
            <person name="Li R."/>
            <person name="Bekaert M."/>
        </authorList>
    </citation>
    <scope>NUCLEOTIDE SEQUENCE</scope>
    <source>
        <strain evidence="2">Farmed</strain>
    </source>
</reference>
<accession>A0A812DE11</accession>
<name>A0A812DE11_ACAPH</name>
<dbReference type="AlphaFoldDB" id="A0A812DE11"/>
<dbReference type="Proteomes" id="UP000597762">
    <property type="component" value="Unassembled WGS sequence"/>
</dbReference>
<evidence type="ECO:0000313" key="3">
    <source>
        <dbReference type="Proteomes" id="UP000597762"/>
    </source>
</evidence>
<feature type="region of interest" description="Disordered" evidence="1">
    <location>
        <begin position="123"/>
        <end position="181"/>
    </location>
</feature>